<accession>A0A0G4F8R4</accession>
<dbReference type="EMBL" id="CDMY01000393">
    <property type="protein sequence ID" value="CEM09138.1"/>
    <property type="molecule type" value="Genomic_DNA"/>
</dbReference>
<dbReference type="InParanoid" id="A0A0G4F8R4"/>
<feature type="chain" id="PRO_5005188245" evidence="1">
    <location>
        <begin position="25"/>
        <end position="283"/>
    </location>
</feature>
<dbReference type="PROSITE" id="PS50231">
    <property type="entry name" value="RICIN_B_LECTIN"/>
    <property type="match status" value="1"/>
</dbReference>
<evidence type="ECO:0000313" key="3">
    <source>
        <dbReference type="Proteomes" id="UP000041254"/>
    </source>
</evidence>
<proteinExistence type="predicted"/>
<name>A0A0G4F8R4_VITBC</name>
<dbReference type="Proteomes" id="UP000041254">
    <property type="component" value="Unassembled WGS sequence"/>
</dbReference>
<dbReference type="VEuPathDB" id="CryptoDB:Vbra_14804"/>
<evidence type="ECO:0000256" key="1">
    <source>
        <dbReference type="SAM" id="SignalP"/>
    </source>
</evidence>
<protein>
    <submittedName>
        <fullName evidence="2">Uncharacterized protein</fullName>
    </submittedName>
</protein>
<reference evidence="2 3" key="1">
    <citation type="submission" date="2014-11" db="EMBL/GenBank/DDBJ databases">
        <authorList>
            <person name="Zhu J."/>
            <person name="Qi W."/>
            <person name="Song R."/>
        </authorList>
    </citation>
    <scope>NUCLEOTIDE SEQUENCE [LARGE SCALE GENOMIC DNA]</scope>
</reference>
<keyword evidence="1" id="KW-0732">Signal</keyword>
<dbReference type="AlphaFoldDB" id="A0A0G4F8R4"/>
<dbReference type="SUPFAM" id="SSF50370">
    <property type="entry name" value="Ricin B-like lectins"/>
    <property type="match status" value="2"/>
</dbReference>
<feature type="signal peptide" evidence="1">
    <location>
        <begin position="1"/>
        <end position="24"/>
    </location>
</feature>
<keyword evidence="3" id="KW-1185">Reference proteome</keyword>
<organism evidence="2 3">
    <name type="scientific">Vitrella brassicaformis (strain CCMP3155)</name>
    <dbReference type="NCBI Taxonomy" id="1169540"/>
    <lineage>
        <taxon>Eukaryota</taxon>
        <taxon>Sar</taxon>
        <taxon>Alveolata</taxon>
        <taxon>Colpodellida</taxon>
        <taxon>Vitrellaceae</taxon>
        <taxon>Vitrella</taxon>
    </lineage>
</organism>
<evidence type="ECO:0000313" key="2">
    <source>
        <dbReference type="EMBL" id="CEM09138.1"/>
    </source>
</evidence>
<sequence length="283" mass="30918">MTTVTEAVLVCLLLFVVPHHTVDAQETDDTINVSALNADCAYGNHRLYCTAWGRPTFLHTTVIESKGATMSCASIVEREDRCYAGIKADTDRCCLVERAEERELGRTGICGCSGDFPTNADEEGQAYASFQSHSPKNSKCLYSWAKDHSLRPCKTDDPKQQWRLISIHDRFDAPAYKIVSGTGEGAKCLYNDFGSPTVKKCDKSSASLWHVSSLVSEAAGTVVGGAGFYQFKSVRQGACLQATSDDVKLRSCDGANQSQWWMLFEVEGPEKPKGEASEFLGIA</sequence>
<gene>
    <name evidence="2" type="ORF">Vbra_14804</name>
</gene>
<dbReference type="InterPro" id="IPR035992">
    <property type="entry name" value="Ricin_B-like_lectins"/>
</dbReference>
<dbReference type="Gene3D" id="2.80.10.50">
    <property type="match status" value="1"/>
</dbReference>